<keyword evidence="1" id="KW-0812">Transmembrane</keyword>
<keyword evidence="1" id="KW-0472">Membrane</keyword>
<organism evidence="3 4">
    <name type="scientific">Legionella pneumophila</name>
    <dbReference type="NCBI Taxonomy" id="446"/>
    <lineage>
        <taxon>Bacteria</taxon>
        <taxon>Pseudomonadati</taxon>
        <taxon>Pseudomonadota</taxon>
        <taxon>Gammaproteobacteria</taxon>
        <taxon>Legionellales</taxon>
        <taxon>Legionellaceae</taxon>
        <taxon>Legionella</taxon>
    </lineage>
</organism>
<dbReference type="EMBL" id="DACWHX010000012">
    <property type="protein sequence ID" value="HAU1880691.1"/>
    <property type="molecule type" value="Genomic_DNA"/>
</dbReference>
<accession>A0A131MRS8</accession>
<evidence type="ECO:0000313" key="2">
    <source>
        <dbReference type="EMBL" id="HAU1880691.1"/>
    </source>
</evidence>
<dbReference type="GeneID" id="57036213"/>
<evidence type="ECO:0000313" key="3">
    <source>
        <dbReference type="EMBL" id="HAU2395918.1"/>
    </source>
</evidence>
<evidence type="ECO:0000313" key="4">
    <source>
        <dbReference type="Proteomes" id="UP000863577"/>
    </source>
</evidence>
<gene>
    <name evidence="2" type="ORF">JBJ86_10625</name>
    <name evidence="3" type="ORF">JBK99_06170</name>
</gene>
<reference evidence="3" key="2">
    <citation type="submission" date="2019-09" db="EMBL/GenBank/DDBJ databases">
        <authorList>
            <consortium name="NCBI Pathogen Detection Project"/>
        </authorList>
    </citation>
    <scope>NUCLEOTIDE SEQUENCE</scope>
    <source>
        <strain evidence="2">AZ00058701</strain>
        <strain evidence="3">CL18-200174</strain>
    </source>
</reference>
<evidence type="ECO:0000256" key="1">
    <source>
        <dbReference type="SAM" id="Phobius"/>
    </source>
</evidence>
<dbReference type="Proteomes" id="UP000866496">
    <property type="component" value="Unassembled WGS sequence"/>
</dbReference>
<dbReference type="AlphaFoldDB" id="A0A131MRS8"/>
<dbReference type="eggNOG" id="COG0110">
    <property type="taxonomic scope" value="Bacteria"/>
</dbReference>
<sequence>MTERKKTTVKNKKAPVKKSQLTVSLLIFIDLISILLSLMPGVAAFSLTGLFLYYGFSKTWLVLICSPFVLLFSFILIIALIRISLPKLKPGRYKRELNKTMIAWFCHFALSRAAKIVGLIHLLQSFNVIKYLYWRALGIKVSFRVMNSFDIDFVDCPLISIGKDVTLASQVSISCHSDVGNYLFLSPVVIEDNVFVGMTTKIGPGTTIKKGAWIGYGNAFVNQVIEENAKIGNVRPVPE</sequence>
<feature type="transmembrane region" description="Helical" evidence="1">
    <location>
        <begin position="102"/>
        <end position="123"/>
    </location>
</feature>
<reference evidence="3" key="1">
    <citation type="journal article" date="2018" name="Genome Biol.">
        <title>SKESA: strategic k-mer extension for scrupulous assemblies.</title>
        <authorList>
            <person name="Souvorov A."/>
            <person name="Agarwala R."/>
            <person name="Lipman D.J."/>
        </authorList>
    </citation>
    <scope>NUCLEOTIDE SEQUENCE</scope>
    <source>
        <strain evidence="2">AZ00058701</strain>
        <strain evidence="3">CL18-200174</strain>
    </source>
</reference>
<proteinExistence type="predicted"/>
<keyword evidence="1" id="KW-1133">Transmembrane helix</keyword>
<dbReference type="Gene3D" id="2.160.10.10">
    <property type="entry name" value="Hexapeptide repeat proteins"/>
    <property type="match status" value="1"/>
</dbReference>
<feature type="transmembrane region" description="Helical" evidence="1">
    <location>
        <begin position="21"/>
        <end position="54"/>
    </location>
</feature>
<dbReference type="Proteomes" id="UP000863577">
    <property type="component" value="Unassembled WGS sequence"/>
</dbReference>
<dbReference type="SUPFAM" id="SSF51161">
    <property type="entry name" value="Trimeric LpxA-like enzymes"/>
    <property type="match status" value="1"/>
</dbReference>
<protein>
    <submittedName>
        <fullName evidence="3">Uncharacterized protein</fullName>
    </submittedName>
</protein>
<dbReference type="RefSeq" id="WP_010947930.1">
    <property type="nucleotide sequence ID" value="NZ_AP024961.1"/>
</dbReference>
<dbReference type="InterPro" id="IPR011004">
    <property type="entry name" value="Trimer_LpxA-like_sf"/>
</dbReference>
<feature type="transmembrane region" description="Helical" evidence="1">
    <location>
        <begin position="60"/>
        <end position="81"/>
    </location>
</feature>
<dbReference type="EMBL" id="DACWOD010000004">
    <property type="protein sequence ID" value="HAU2395918.1"/>
    <property type="molecule type" value="Genomic_DNA"/>
</dbReference>
<dbReference type="OMA" id="EREYWAG"/>
<name>A0A131MRS8_LEGPN</name>
<comment type="caution">
    <text evidence="3">The sequence shown here is derived from an EMBL/GenBank/DDBJ whole genome shotgun (WGS) entry which is preliminary data.</text>
</comment>